<reference evidence="2 3" key="1">
    <citation type="submission" date="2024-10" db="EMBL/GenBank/DDBJ databases">
        <title>Isolation, draft genome sequencing and identification of Phyllobacterium sp. NSA23, isolated from leaf soil.</title>
        <authorList>
            <person name="Akita H."/>
        </authorList>
    </citation>
    <scope>NUCLEOTIDE SEQUENCE [LARGE SCALE GENOMIC DNA]</scope>
    <source>
        <strain evidence="2 3">NSA23</strain>
    </source>
</reference>
<comment type="caution">
    <text evidence="2">The sequence shown here is derived from an EMBL/GenBank/DDBJ whole genome shotgun (WGS) entry which is preliminary data.</text>
</comment>
<evidence type="ECO:0000256" key="1">
    <source>
        <dbReference type="SAM" id="Phobius"/>
    </source>
</evidence>
<organism evidence="2 3">
    <name type="scientific">Phyllobacterium phragmitis</name>
    <dbReference type="NCBI Taxonomy" id="2670329"/>
    <lineage>
        <taxon>Bacteria</taxon>
        <taxon>Pseudomonadati</taxon>
        <taxon>Pseudomonadota</taxon>
        <taxon>Alphaproteobacteria</taxon>
        <taxon>Hyphomicrobiales</taxon>
        <taxon>Phyllobacteriaceae</taxon>
        <taxon>Phyllobacterium</taxon>
    </lineage>
</organism>
<proteinExistence type="predicted"/>
<keyword evidence="3" id="KW-1185">Reference proteome</keyword>
<keyword evidence="1" id="KW-0472">Membrane</keyword>
<gene>
    <name evidence="2" type="ORF">PPNSA23_31240</name>
</gene>
<name>A0ABQ0H2P5_9HYPH</name>
<protein>
    <submittedName>
        <fullName evidence="2">Uncharacterized protein</fullName>
    </submittedName>
</protein>
<accession>A0ABQ0H2P5</accession>
<evidence type="ECO:0000313" key="2">
    <source>
        <dbReference type="EMBL" id="GAB1583181.1"/>
    </source>
</evidence>
<dbReference type="Proteomes" id="UP001628091">
    <property type="component" value="Unassembled WGS sequence"/>
</dbReference>
<evidence type="ECO:0000313" key="3">
    <source>
        <dbReference type="Proteomes" id="UP001628091"/>
    </source>
</evidence>
<sequence>MMHKDIQALEHAARTAMAGAYEPTQVAASSPRTAYVLAGIAAFAAAAYFILA</sequence>
<keyword evidence="1" id="KW-0812">Transmembrane</keyword>
<feature type="transmembrane region" description="Helical" evidence="1">
    <location>
        <begin position="33"/>
        <end position="51"/>
    </location>
</feature>
<keyword evidence="1" id="KW-1133">Transmembrane helix</keyword>
<dbReference type="EMBL" id="BAAFZP010000001">
    <property type="protein sequence ID" value="GAB1583181.1"/>
    <property type="molecule type" value="Genomic_DNA"/>
</dbReference>
<dbReference type="RefSeq" id="WP_407865675.1">
    <property type="nucleotide sequence ID" value="NZ_BAAFZP010000001.1"/>
</dbReference>